<gene>
    <name evidence="5" type="ORF">ACJRO7_035784</name>
</gene>
<evidence type="ECO:0000256" key="2">
    <source>
        <dbReference type="ARBA" id="ARBA00022801"/>
    </source>
</evidence>
<dbReference type="InterPro" id="IPR001087">
    <property type="entry name" value="GDSL"/>
</dbReference>
<evidence type="ECO:0008006" key="7">
    <source>
        <dbReference type="Google" id="ProtNLM"/>
    </source>
</evidence>
<keyword evidence="6" id="KW-1185">Reference proteome</keyword>
<accession>A0ABD3J9S1</accession>
<dbReference type="PANTHER" id="PTHR45648:SF180">
    <property type="entry name" value="OS04G0561800 PROTEIN"/>
    <property type="match status" value="1"/>
</dbReference>
<dbReference type="EMBL" id="JBJKBG010000009">
    <property type="protein sequence ID" value="KAL3723670.1"/>
    <property type="molecule type" value="Genomic_DNA"/>
</dbReference>
<evidence type="ECO:0000313" key="6">
    <source>
        <dbReference type="Proteomes" id="UP001634007"/>
    </source>
</evidence>
<dbReference type="GO" id="GO:0016042">
    <property type="term" value="P:lipid catabolic process"/>
    <property type="evidence" value="ECO:0007669"/>
    <property type="project" value="UniProtKB-KW"/>
</dbReference>
<evidence type="ECO:0000256" key="3">
    <source>
        <dbReference type="ARBA" id="ARBA00022963"/>
    </source>
</evidence>
<keyword evidence="4" id="KW-0443">Lipid metabolism</keyword>
<evidence type="ECO:0000256" key="1">
    <source>
        <dbReference type="ARBA" id="ARBA00008668"/>
    </source>
</evidence>
<dbReference type="Pfam" id="PF00657">
    <property type="entry name" value="Lipase_GDSL"/>
    <property type="match status" value="1"/>
</dbReference>
<dbReference type="AlphaFoldDB" id="A0ABD3J9S1"/>
<proteinExistence type="inferred from homology"/>
<dbReference type="PANTHER" id="PTHR45648">
    <property type="entry name" value="GDSL LIPASE/ACYLHYDROLASE FAMILY PROTEIN (AFU_ORTHOLOGUE AFUA_4G14700)"/>
    <property type="match status" value="1"/>
</dbReference>
<organism evidence="5 6">
    <name type="scientific">Eucalyptus globulus</name>
    <name type="common">Tasmanian blue gum</name>
    <dbReference type="NCBI Taxonomy" id="34317"/>
    <lineage>
        <taxon>Eukaryota</taxon>
        <taxon>Viridiplantae</taxon>
        <taxon>Streptophyta</taxon>
        <taxon>Embryophyta</taxon>
        <taxon>Tracheophyta</taxon>
        <taxon>Spermatophyta</taxon>
        <taxon>Magnoliopsida</taxon>
        <taxon>eudicotyledons</taxon>
        <taxon>Gunneridae</taxon>
        <taxon>Pentapetalae</taxon>
        <taxon>rosids</taxon>
        <taxon>malvids</taxon>
        <taxon>Myrtales</taxon>
        <taxon>Myrtaceae</taxon>
        <taxon>Myrtoideae</taxon>
        <taxon>Eucalypteae</taxon>
        <taxon>Eucalyptus</taxon>
    </lineage>
</organism>
<name>A0ABD3J9S1_EUCGL</name>
<dbReference type="InterPro" id="IPR051058">
    <property type="entry name" value="GDSL_Est/Lipase"/>
</dbReference>
<evidence type="ECO:0000313" key="5">
    <source>
        <dbReference type="EMBL" id="KAL3723670.1"/>
    </source>
</evidence>
<keyword evidence="2" id="KW-0378">Hydrolase</keyword>
<dbReference type="GO" id="GO:0016787">
    <property type="term" value="F:hydrolase activity"/>
    <property type="evidence" value="ECO:0007669"/>
    <property type="project" value="UniProtKB-KW"/>
</dbReference>
<protein>
    <recommendedName>
        <fullName evidence="7">GDSL esterase/lipase</fullName>
    </recommendedName>
</protein>
<reference evidence="5 6" key="1">
    <citation type="submission" date="2024-11" db="EMBL/GenBank/DDBJ databases">
        <title>Chromosome-level genome assembly of Eucalyptus globulus Labill. provides insights into its genome evolution.</title>
        <authorList>
            <person name="Li X."/>
        </authorList>
    </citation>
    <scope>NUCLEOTIDE SEQUENCE [LARGE SCALE GENOMIC DNA]</scope>
    <source>
        <strain evidence="5">CL2024</strain>
        <tissue evidence="5">Fresh tender leaves</tissue>
    </source>
</reference>
<comment type="caution">
    <text evidence="5">The sequence shown here is derived from an EMBL/GenBank/DDBJ whole genome shotgun (WGS) entry which is preliminary data.</text>
</comment>
<comment type="similarity">
    <text evidence="1">Belongs to the 'GDSL' lipolytic enzyme family.</text>
</comment>
<dbReference type="Proteomes" id="UP001634007">
    <property type="component" value="Unassembled WGS sequence"/>
</dbReference>
<evidence type="ECO:0000256" key="4">
    <source>
        <dbReference type="ARBA" id="ARBA00023098"/>
    </source>
</evidence>
<dbReference type="Gene3D" id="3.40.50.1110">
    <property type="entry name" value="SGNH hydrolase"/>
    <property type="match status" value="1"/>
</dbReference>
<dbReference type="InterPro" id="IPR036514">
    <property type="entry name" value="SGNH_hydro_sf"/>
</dbReference>
<keyword evidence="3" id="KW-0442">Lipid degradation</keyword>
<sequence length="346" mass="37852">MSETSSPLLPSLSSRNERNLFRSRAIGMMRAPALADNMPPVFLFGDSTFDMGTNDYITSRARTDFPYDGVDFPNSLARGRFSNGYNSADEMGILPNFTMQSSPIHNHELILLMKQLGYKQSPPLFVALLQYPSNFPSNLLQGANFAPGGAGILNATGFQTYSFAKSIFFISIGSNDIFDHYHYNESAALYNLGGRRFRILSVPPIGCCLSRTTASRSGCLTELNDYIQSFYLTISGSLHDLSSQLQGMMYLLGDAHTMTSTLMDDPLVVGIENIEEACCGNGTPNAEHPCYIVYGPNLCPNHGTYLFWDMFHPTQYAAQKAAVTLIAGGLSFVALVNLSQLAQASV</sequence>